<dbReference type="GO" id="GO:0003810">
    <property type="term" value="F:protein-glutamine gamma-glutamyltransferase activity"/>
    <property type="evidence" value="ECO:0007669"/>
    <property type="project" value="InterPro"/>
</dbReference>
<dbReference type="Proteomes" id="UP000431401">
    <property type="component" value="Unassembled WGS sequence"/>
</dbReference>
<feature type="compositionally biased region" description="Basic and acidic residues" evidence="2">
    <location>
        <begin position="640"/>
        <end position="674"/>
    </location>
</feature>
<feature type="domain" description="Outer membrane channel protein CpnT-like N-terminal" evidence="4">
    <location>
        <begin position="9"/>
        <end position="139"/>
    </location>
</feature>
<feature type="transmembrane region" description="Helical" evidence="3">
    <location>
        <begin position="171"/>
        <end position="190"/>
    </location>
</feature>
<comment type="caution">
    <text evidence="5">The sequence shown here is derived from an EMBL/GenBank/DDBJ whole genome shotgun (WGS) entry which is preliminary data.</text>
</comment>
<feature type="coiled-coil region" evidence="1">
    <location>
        <begin position="816"/>
        <end position="850"/>
    </location>
</feature>
<name>A0A7K0DL05_9NOCA</name>
<feature type="compositionally biased region" description="Low complexity" evidence="2">
    <location>
        <begin position="398"/>
        <end position="413"/>
    </location>
</feature>
<protein>
    <recommendedName>
        <fullName evidence="4">Outer membrane channel protein CpnT-like N-terminal domain-containing protein</fullName>
    </recommendedName>
</protein>
<feature type="region of interest" description="Disordered" evidence="2">
    <location>
        <begin position="592"/>
        <end position="619"/>
    </location>
</feature>
<evidence type="ECO:0000256" key="1">
    <source>
        <dbReference type="SAM" id="Coils"/>
    </source>
</evidence>
<dbReference type="SUPFAM" id="SSF54001">
    <property type="entry name" value="Cysteine proteinases"/>
    <property type="match status" value="1"/>
</dbReference>
<dbReference type="Gene3D" id="3.90.1360.10">
    <property type="entry name" value="Protein-glutamine gamma-glutamyltransferase"/>
    <property type="match status" value="1"/>
</dbReference>
<organism evidence="5 6">
    <name type="scientific">Nocardia aurantia</name>
    <dbReference type="NCBI Taxonomy" id="2585199"/>
    <lineage>
        <taxon>Bacteria</taxon>
        <taxon>Bacillati</taxon>
        <taxon>Actinomycetota</taxon>
        <taxon>Actinomycetes</taxon>
        <taxon>Mycobacteriales</taxon>
        <taxon>Nocardiaceae</taxon>
        <taxon>Nocardia</taxon>
    </lineage>
</organism>
<dbReference type="AlphaFoldDB" id="A0A7K0DL05"/>
<evidence type="ECO:0000259" key="4">
    <source>
        <dbReference type="Pfam" id="PF25547"/>
    </source>
</evidence>
<dbReference type="RefSeq" id="WP_153339302.1">
    <property type="nucleotide sequence ID" value="NZ_WEGI01000002.1"/>
</dbReference>
<dbReference type="InterPro" id="IPR037084">
    <property type="entry name" value="Transglut_prok_sf"/>
</dbReference>
<dbReference type="InterPro" id="IPR057746">
    <property type="entry name" value="CpnT-like_N"/>
</dbReference>
<dbReference type="Pfam" id="PF09017">
    <property type="entry name" value="Transglut_prok"/>
    <property type="match status" value="1"/>
</dbReference>
<keyword evidence="3" id="KW-0472">Membrane</keyword>
<dbReference type="InterPro" id="IPR015107">
    <property type="entry name" value="Transglut_prok"/>
</dbReference>
<keyword evidence="1" id="KW-0175">Coiled coil</keyword>
<feature type="region of interest" description="Disordered" evidence="2">
    <location>
        <begin position="303"/>
        <end position="566"/>
    </location>
</feature>
<dbReference type="EMBL" id="WEGI01000002">
    <property type="protein sequence ID" value="MQY25464.1"/>
    <property type="molecule type" value="Genomic_DNA"/>
</dbReference>
<feature type="compositionally biased region" description="Basic and acidic residues" evidence="2">
    <location>
        <begin position="375"/>
        <end position="389"/>
    </location>
</feature>
<accession>A0A7K0DL05</accession>
<feature type="transmembrane region" description="Helical" evidence="3">
    <location>
        <begin position="253"/>
        <end position="277"/>
    </location>
</feature>
<feature type="transmembrane region" description="Helical" evidence="3">
    <location>
        <begin position="210"/>
        <end position="232"/>
    </location>
</feature>
<evidence type="ECO:0000256" key="3">
    <source>
        <dbReference type="SAM" id="Phobius"/>
    </source>
</evidence>
<keyword evidence="6" id="KW-1185">Reference proteome</keyword>
<keyword evidence="3" id="KW-0812">Transmembrane</keyword>
<reference evidence="5 6" key="1">
    <citation type="submission" date="2019-10" db="EMBL/GenBank/DDBJ databases">
        <title>Nocardia macrotermitis sp. nov. and Nocardia aurantia sp. nov., isolated from the gut of fungus growing-termite Macrotermes natalensis.</title>
        <authorList>
            <person name="Benndorf R."/>
            <person name="Schwitalla J."/>
            <person name="Martin K."/>
            <person name="De Beer W."/>
            <person name="Kaster A.-K."/>
            <person name="Vollmers J."/>
            <person name="Poulsen M."/>
            <person name="Beemelmanns C."/>
        </authorList>
    </citation>
    <scope>NUCLEOTIDE SEQUENCE [LARGE SCALE GENOMIC DNA]</scope>
    <source>
        <strain evidence="5 6">RB56</strain>
    </source>
</reference>
<feature type="region of interest" description="Disordered" evidence="2">
    <location>
        <begin position="633"/>
        <end position="674"/>
    </location>
</feature>
<dbReference type="Pfam" id="PF25547">
    <property type="entry name" value="WXG100_2"/>
    <property type="match status" value="1"/>
</dbReference>
<evidence type="ECO:0000256" key="2">
    <source>
        <dbReference type="SAM" id="MobiDB-lite"/>
    </source>
</evidence>
<feature type="compositionally biased region" description="Basic and acidic residues" evidence="2">
    <location>
        <begin position="475"/>
        <end position="566"/>
    </location>
</feature>
<feature type="compositionally biased region" description="Basic and acidic residues" evidence="2">
    <location>
        <begin position="449"/>
        <end position="462"/>
    </location>
</feature>
<dbReference type="OrthoDB" id="4558574at2"/>
<feature type="compositionally biased region" description="Pro residues" evidence="2">
    <location>
        <begin position="340"/>
        <end position="352"/>
    </location>
</feature>
<evidence type="ECO:0000313" key="5">
    <source>
        <dbReference type="EMBL" id="MQY25464.1"/>
    </source>
</evidence>
<gene>
    <name evidence="5" type="ORF">NRB56_10210</name>
</gene>
<proteinExistence type="predicted"/>
<evidence type="ECO:0000313" key="6">
    <source>
        <dbReference type="Proteomes" id="UP000431401"/>
    </source>
</evidence>
<sequence>MTLTIPPEIPSWVVTAVAGPWPEGDEDAMRRVGHAWNELGDVIDRVDELTGAAREKALAAVSGETGAALAAHGIDLSGNLGKAAHDCRSLGEQLLNNALLTEYTKYVIIGSLVALVAQLAVDAFAPGIGEVEGATQTAATRITIRAAVRDLIEKLGTDGARAAAARLGKQILFRGVTLGAIQGGLIPLGADTAQMIQGHRRWGDFDWREIGLGVLAGGAAGLAGDLVGGRAISGMERLLSRRNVGSPFLGRAVVRFAGAGAGGGAGAMAGILAVVPFTGSPDFSWKHVLPGIVGGVIGTMPHAMRVHGPGNPPPPPGGETVTGSRRSPDGDSARSEPGGPDDPPPHSGPPPGEQSGGPVDTPVVRDGRPVGPERAPGDRDVETAVREDVPDPGQNRTPVVGGEAVVHEGGPVVREGSPVVRETSPMAGDSRSAVPDGRPAARDGQPSVRPREPHARDAEPVARESTPVIRGGEPVVREGEPVVREGEPVVREGEPVVREGEPVVREGEPVVREDEPVTREDEPVTREDEPVTRESEPVVRESEPVVREGEPVVREPEPVVRESEPLVREAEPIVREDAPVLREGGEIPVVDVDRAPVVDGPPGRTGEVTPRGRAAEDGVFVGRTGAGDIPEHLAGTVRPSAEHPGEVPPRVDRADGEEAPADRLPEQETEAEQTRDLGELRGVREGELQVEGDWRGREMMPPLEETRAVYLKDDFIALWENKVGRQLNGVELNTLERGCVGVTMLNLGRDRGSPPMNLAFSDPATHFEIYKSEKVLAPLEQANSAFNSYKRWLDEARTELENARKVPGRDWDSPEVRQARDKVDYYEKEVAKYRKEARSLARKLSEDDQQTWAGEREQAKLEHGTRTKDLVLDYKQRFEEILARRPADTAEFLAMVGADPVLGRLSGVDQFLPGGSPSEWDVVMYSKHFYSGQDYVRGPNGEFYRNPDGTWRTVHTDPNPAAFAPNPDTGQVDMSRDLFTPKGWGICNFDYGWYLPESDSWLSGNHREYEDPAKRESDPMRVYHQVDSRFHSYGKSYDSAVIALAFRRAM</sequence>
<keyword evidence="3" id="KW-1133">Transmembrane helix</keyword>
<dbReference type="InterPro" id="IPR038765">
    <property type="entry name" value="Papain-like_cys_pep_sf"/>
</dbReference>